<sequence>MIHPHETLENIERSFLGTVEPRERRIPDSAAETIIQAPPSTWLNLDEIESAAAKILSKKAWGYYVSAADD</sequence>
<dbReference type="RefSeq" id="XP_065956812.1">
    <property type="nucleotide sequence ID" value="XM_066101729.1"/>
</dbReference>
<reference evidence="1 2" key="1">
    <citation type="submission" date="2020-08" db="EMBL/GenBank/DDBJ databases">
        <title>The completed genome sequence of the pathogenic ascomycete fungus Penicillium digitatum.</title>
        <authorList>
            <person name="Wang M."/>
        </authorList>
    </citation>
    <scope>NUCLEOTIDE SEQUENCE [LARGE SCALE GENOMIC DNA]</scope>
    <source>
        <strain evidence="1 2">PdW03</strain>
    </source>
</reference>
<dbReference type="GeneID" id="90952985"/>
<protein>
    <submittedName>
        <fullName evidence="1">FMN-dependent dehydrogenase</fullName>
    </submittedName>
</protein>
<dbReference type="EMBL" id="CP060776">
    <property type="protein sequence ID" value="QQK43755.1"/>
    <property type="molecule type" value="Genomic_DNA"/>
</dbReference>
<evidence type="ECO:0000313" key="1">
    <source>
        <dbReference type="EMBL" id="QQK43755.1"/>
    </source>
</evidence>
<name>A0A7T6XM41_PENDI</name>
<dbReference type="AlphaFoldDB" id="A0A7T6XM41"/>
<organism evidence="1 2">
    <name type="scientific">Penicillium digitatum</name>
    <name type="common">Green mold</name>
    <dbReference type="NCBI Taxonomy" id="36651"/>
    <lineage>
        <taxon>Eukaryota</taxon>
        <taxon>Fungi</taxon>
        <taxon>Dikarya</taxon>
        <taxon>Ascomycota</taxon>
        <taxon>Pezizomycotina</taxon>
        <taxon>Eurotiomycetes</taxon>
        <taxon>Eurotiomycetidae</taxon>
        <taxon>Eurotiales</taxon>
        <taxon>Aspergillaceae</taxon>
        <taxon>Penicillium</taxon>
    </lineage>
</organism>
<proteinExistence type="predicted"/>
<evidence type="ECO:0000313" key="2">
    <source>
        <dbReference type="Proteomes" id="UP000595662"/>
    </source>
</evidence>
<gene>
    <name evidence="1" type="ORF">Pdw03_7656</name>
</gene>
<dbReference type="Proteomes" id="UP000595662">
    <property type="component" value="Chromosome 3"/>
</dbReference>
<accession>A0A7T6XM41</accession>